<dbReference type="AlphaFoldDB" id="A0A4R7TBX8"/>
<evidence type="ECO:0000313" key="2">
    <source>
        <dbReference type="Proteomes" id="UP000295151"/>
    </source>
</evidence>
<name>A0A4R7TBX8_9ACTN</name>
<gene>
    <name evidence="1" type="ORF">EV138_3135</name>
</gene>
<protein>
    <submittedName>
        <fullName evidence="1">Uncharacterized protein</fullName>
    </submittedName>
</protein>
<organism evidence="1 2">
    <name type="scientific">Kribbella voronezhensis</name>
    <dbReference type="NCBI Taxonomy" id="2512212"/>
    <lineage>
        <taxon>Bacteria</taxon>
        <taxon>Bacillati</taxon>
        <taxon>Actinomycetota</taxon>
        <taxon>Actinomycetes</taxon>
        <taxon>Propionibacteriales</taxon>
        <taxon>Kribbellaceae</taxon>
        <taxon>Kribbella</taxon>
    </lineage>
</organism>
<comment type="caution">
    <text evidence="1">The sequence shown here is derived from an EMBL/GenBank/DDBJ whole genome shotgun (WGS) entry which is preliminary data.</text>
</comment>
<dbReference type="Proteomes" id="UP000295151">
    <property type="component" value="Unassembled WGS sequence"/>
</dbReference>
<evidence type="ECO:0000313" key="1">
    <source>
        <dbReference type="EMBL" id="TDU89564.1"/>
    </source>
</evidence>
<proteinExistence type="predicted"/>
<accession>A0A4R7TBX8</accession>
<sequence length="200" mass="21017">MARVTTMASRLVRRTAIAAGIAVVAGLGLGFAAGKPVDPKDILPARHLPADLCDRIGDVSSLLPKASNGKTPELVKTGSTAIRCSVKADETAQTTYSSATLDITVTPYAGKDGGAGNPPLKPAQVARQVFERRAMTADPERSNVKRVTRAATGGQSWTVTLVELHADLIVQVDYTAQPIERQAAESAALAMADRAIWEAK</sequence>
<dbReference type="EMBL" id="SOCE01000001">
    <property type="protein sequence ID" value="TDU89564.1"/>
    <property type="molecule type" value="Genomic_DNA"/>
</dbReference>
<reference evidence="1 2" key="1">
    <citation type="submission" date="2019-03" db="EMBL/GenBank/DDBJ databases">
        <title>Genomic Encyclopedia of Type Strains, Phase III (KMG-III): the genomes of soil and plant-associated and newly described type strains.</title>
        <authorList>
            <person name="Whitman W."/>
        </authorList>
    </citation>
    <scope>NUCLEOTIDE SEQUENCE [LARGE SCALE GENOMIC DNA]</scope>
    <source>
        <strain evidence="1 2">VKM Ac-2575</strain>
    </source>
</reference>
<keyword evidence="2" id="KW-1185">Reference proteome</keyword>
<dbReference type="OrthoDB" id="3828356at2"/>